<feature type="compositionally biased region" description="Low complexity" evidence="15">
    <location>
        <begin position="600"/>
        <end position="638"/>
    </location>
</feature>
<evidence type="ECO:0000256" key="6">
    <source>
        <dbReference type="ARBA" id="ARBA00022692"/>
    </source>
</evidence>
<evidence type="ECO:0000259" key="16">
    <source>
        <dbReference type="PROSITE" id="PS50004"/>
    </source>
</evidence>
<dbReference type="InterPro" id="IPR000008">
    <property type="entry name" value="C2_dom"/>
</dbReference>
<dbReference type="PANTHER" id="PTHR16199">
    <property type="entry name" value="CONDENSIN-2 COMPLEX SUBUNIT G2"/>
    <property type="match status" value="1"/>
</dbReference>
<evidence type="ECO:0000259" key="17">
    <source>
        <dbReference type="PROSITE" id="PS51847"/>
    </source>
</evidence>
<feature type="domain" description="C2" evidence="16">
    <location>
        <begin position="411"/>
        <end position="565"/>
    </location>
</feature>
<feature type="non-terminal residue" evidence="18">
    <location>
        <position position="1935"/>
    </location>
</feature>
<evidence type="ECO:0000256" key="11">
    <source>
        <dbReference type="ARBA" id="ARBA00022989"/>
    </source>
</evidence>
<dbReference type="PROSITE" id="PS50004">
    <property type="entry name" value="C2"/>
    <property type="match status" value="3"/>
</dbReference>
<dbReference type="InterPro" id="IPR037733">
    <property type="entry name" value="Ext_Synaptotagmin_C2A"/>
</dbReference>
<keyword evidence="8" id="KW-0677">Repeat</keyword>
<dbReference type="GO" id="GO:0008289">
    <property type="term" value="F:lipid binding"/>
    <property type="evidence" value="ECO:0007669"/>
    <property type="project" value="UniProtKB-KW"/>
</dbReference>
<dbReference type="InterPro" id="IPR037752">
    <property type="entry name" value="C2C_KIAA1228"/>
</dbReference>
<feature type="domain" description="SMP-LTD" evidence="17">
    <location>
        <begin position="88"/>
        <end position="267"/>
    </location>
</feature>
<evidence type="ECO:0000256" key="12">
    <source>
        <dbReference type="ARBA" id="ARBA00023055"/>
    </source>
</evidence>
<dbReference type="SMART" id="SM00239">
    <property type="entry name" value="C2"/>
    <property type="match status" value="3"/>
</dbReference>
<dbReference type="CDD" id="cd04050">
    <property type="entry name" value="C2B_Synaptotagmin-like"/>
    <property type="match status" value="1"/>
</dbReference>
<keyword evidence="13" id="KW-0446">Lipid-binding</keyword>
<keyword evidence="9" id="KW-0256">Endoplasmic reticulum</keyword>
<dbReference type="InterPro" id="IPR039010">
    <property type="entry name" value="Synaptotagmin_SMP"/>
</dbReference>
<dbReference type="PANTHER" id="PTHR16199:SF4">
    <property type="entry name" value="CONDENSIN-2 COMPLEX SUBUNIT G2"/>
    <property type="match status" value="1"/>
</dbReference>
<evidence type="ECO:0000313" key="18">
    <source>
        <dbReference type="EMBL" id="KAF5885950.1"/>
    </source>
</evidence>
<evidence type="ECO:0000256" key="4">
    <source>
        <dbReference type="ARBA" id="ARBA00022448"/>
    </source>
</evidence>
<evidence type="ECO:0000256" key="7">
    <source>
        <dbReference type="ARBA" id="ARBA00022723"/>
    </source>
</evidence>
<dbReference type="SUPFAM" id="SSF48371">
    <property type="entry name" value="ARM repeat"/>
    <property type="match status" value="1"/>
</dbReference>
<dbReference type="GO" id="GO:0061817">
    <property type="term" value="P:endoplasmic reticulum-plasma membrane tethering"/>
    <property type="evidence" value="ECO:0007669"/>
    <property type="project" value="InterPro"/>
</dbReference>
<feature type="non-terminal residue" evidence="18">
    <location>
        <position position="1"/>
    </location>
</feature>
<dbReference type="CDD" id="cd08391">
    <property type="entry name" value="C2A_C2C_Synaptotagmin_like"/>
    <property type="match status" value="1"/>
</dbReference>
<evidence type="ECO:0000256" key="8">
    <source>
        <dbReference type="ARBA" id="ARBA00022737"/>
    </source>
</evidence>
<dbReference type="CDD" id="cd04030">
    <property type="entry name" value="C2C_KIAA1228"/>
    <property type="match status" value="1"/>
</dbReference>
<evidence type="ECO:0000256" key="15">
    <source>
        <dbReference type="SAM" id="MobiDB-lite"/>
    </source>
</evidence>
<dbReference type="Gene3D" id="1.25.10.10">
    <property type="entry name" value="Leucine-rich Repeat Variant"/>
    <property type="match status" value="1"/>
</dbReference>
<protein>
    <submittedName>
        <fullName evidence="18">Condensin-2 complex subunit G2</fullName>
    </submittedName>
</protein>
<organism evidence="18 19">
    <name type="scientific">Clarias magur</name>
    <name type="common">Asian catfish</name>
    <name type="synonym">Macropteronotus magur</name>
    <dbReference type="NCBI Taxonomy" id="1594786"/>
    <lineage>
        <taxon>Eukaryota</taxon>
        <taxon>Metazoa</taxon>
        <taxon>Chordata</taxon>
        <taxon>Craniata</taxon>
        <taxon>Vertebrata</taxon>
        <taxon>Euteleostomi</taxon>
        <taxon>Actinopterygii</taxon>
        <taxon>Neopterygii</taxon>
        <taxon>Teleostei</taxon>
        <taxon>Ostariophysi</taxon>
        <taxon>Siluriformes</taxon>
        <taxon>Clariidae</taxon>
        <taxon>Clarias</taxon>
    </lineage>
</organism>
<evidence type="ECO:0000256" key="14">
    <source>
        <dbReference type="ARBA" id="ARBA00023136"/>
    </source>
</evidence>
<gene>
    <name evidence="18" type="primary">ncapg2</name>
    <name evidence="18" type="ORF">DAT39_022627</name>
</gene>
<accession>A0A8J4TB00</accession>
<keyword evidence="19" id="KW-1185">Reference proteome</keyword>
<dbReference type="Gene3D" id="2.60.40.150">
    <property type="entry name" value="C2 domain"/>
    <property type="match status" value="3"/>
</dbReference>
<name>A0A8J4TB00_CLAMG</name>
<comment type="similarity">
    <text evidence="3">Belongs to the extended synaptotagmin family.</text>
</comment>
<evidence type="ECO:0000256" key="5">
    <source>
        <dbReference type="ARBA" id="ARBA00022475"/>
    </source>
</evidence>
<dbReference type="Pfam" id="PF00168">
    <property type="entry name" value="C2"/>
    <property type="match status" value="3"/>
</dbReference>
<dbReference type="Pfam" id="PF12422">
    <property type="entry name" value="Condensin2nSMC"/>
    <property type="match status" value="1"/>
</dbReference>
<evidence type="ECO:0000256" key="2">
    <source>
        <dbReference type="ARBA" id="ARBA00004477"/>
    </source>
</evidence>
<dbReference type="Proteomes" id="UP000727407">
    <property type="component" value="Unassembled WGS sequence"/>
</dbReference>
<dbReference type="GO" id="GO:0006869">
    <property type="term" value="P:lipid transport"/>
    <property type="evidence" value="ECO:0007669"/>
    <property type="project" value="UniProtKB-KW"/>
</dbReference>
<dbReference type="GO" id="GO:0005634">
    <property type="term" value="C:nucleus"/>
    <property type="evidence" value="ECO:0007669"/>
    <property type="project" value="InterPro"/>
</dbReference>
<dbReference type="GO" id="GO:0000070">
    <property type="term" value="P:mitotic sister chromatid segregation"/>
    <property type="evidence" value="ECO:0007669"/>
    <property type="project" value="TreeGrafter"/>
</dbReference>
<dbReference type="GO" id="GO:0046872">
    <property type="term" value="F:metal ion binding"/>
    <property type="evidence" value="ECO:0007669"/>
    <property type="project" value="UniProtKB-KW"/>
</dbReference>
<feature type="domain" description="C2" evidence="16">
    <location>
        <begin position="266"/>
        <end position="386"/>
    </location>
</feature>
<dbReference type="GO" id="GO:0005886">
    <property type="term" value="C:plasma membrane"/>
    <property type="evidence" value="ECO:0007669"/>
    <property type="project" value="UniProtKB-SubCell"/>
</dbReference>
<dbReference type="InterPro" id="IPR037749">
    <property type="entry name" value="Ext_Synaptotagmin_C2B"/>
</dbReference>
<keyword evidence="12" id="KW-0445">Lipid transport</keyword>
<evidence type="ECO:0000256" key="10">
    <source>
        <dbReference type="ARBA" id="ARBA00022837"/>
    </source>
</evidence>
<evidence type="ECO:0000256" key="13">
    <source>
        <dbReference type="ARBA" id="ARBA00023121"/>
    </source>
</evidence>
<dbReference type="GO" id="GO:0000796">
    <property type="term" value="C:condensin complex"/>
    <property type="evidence" value="ECO:0007669"/>
    <property type="project" value="TreeGrafter"/>
</dbReference>
<keyword evidence="11" id="KW-1133">Transmembrane helix</keyword>
<keyword evidence="5" id="KW-1003">Cell membrane</keyword>
<evidence type="ECO:0000256" key="3">
    <source>
        <dbReference type="ARBA" id="ARBA00005867"/>
    </source>
</evidence>
<proteinExistence type="inferred from homology"/>
<keyword evidence="6" id="KW-0812">Transmembrane</keyword>
<dbReference type="GO" id="GO:0005789">
    <property type="term" value="C:endoplasmic reticulum membrane"/>
    <property type="evidence" value="ECO:0007669"/>
    <property type="project" value="UniProtKB-SubCell"/>
</dbReference>
<dbReference type="PROSITE" id="PS51847">
    <property type="entry name" value="SMP"/>
    <property type="match status" value="1"/>
</dbReference>
<keyword evidence="4" id="KW-0813">Transport</keyword>
<reference evidence="18" key="1">
    <citation type="submission" date="2020-07" db="EMBL/GenBank/DDBJ databases">
        <title>Clarias magur genome sequencing, assembly and annotation.</title>
        <authorList>
            <person name="Kushwaha B."/>
            <person name="Kumar R."/>
            <person name="Das P."/>
            <person name="Joshi C.G."/>
            <person name="Kumar D."/>
            <person name="Nagpure N.S."/>
            <person name="Pandey M."/>
            <person name="Agarwal S."/>
            <person name="Srivastava S."/>
            <person name="Singh M."/>
            <person name="Sahoo L."/>
            <person name="Jayasankar P."/>
            <person name="Meher P.K."/>
            <person name="Koringa P.G."/>
            <person name="Iquebal M.A."/>
            <person name="Das S.P."/>
            <person name="Bit A."/>
            <person name="Patnaik S."/>
            <person name="Patel N."/>
            <person name="Shah T.M."/>
            <person name="Hinsu A."/>
            <person name="Jena J.K."/>
        </authorList>
    </citation>
    <scope>NUCLEOTIDE SEQUENCE</scope>
    <source>
        <strain evidence="18">CIFAMagur01</strain>
        <tissue evidence="18">Testis</tissue>
    </source>
</reference>
<dbReference type="InterPro" id="IPR031468">
    <property type="entry name" value="SMP_LBD"/>
</dbReference>
<comment type="caution">
    <text evidence="18">The sequence shown here is derived from an EMBL/GenBank/DDBJ whole genome shotgun (WGS) entry which is preliminary data.</text>
</comment>
<dbReference type="SUPFAM" id="SSF49562">
    <property type="entry name" value="C2 domain (Calcium/lipid-binding domain, CaLB)"/>
    <property type="match status" value="3"/>
</dbReference>
<comment type="subcellular location">
    <subcellularLocation>
        <location evidence="1">Cell membrane</location>
        <topology evidence="1">Peripheral membrane protein</topology>
    </subcellularLocation>
    <subcellularLocation>
        <location evidence="2">Endoplasmic reticulum membrane</location>
        <topology evidence="2">Multi-pass membrane protein</topology>
    </subcellularLocation>
</comment>
<dbReference type="InterPro" id="IPR011989">
    <property type="entry name" value="ARM-like"/>
</dbReference>
<feature type="region of interest" description="Disordered" evidence="15">
    <location>
        <begin position="589"/>
        <end position="710"/>
    </location>
</feature>
<keyword evidence="10" id="KW-0106">Calcium</keyword>
<dbReference type="OrthoDB" id="10062843at2759"/>
<evidence type="ECO:0000256" key="9">
    <source>
        <dbReference type="ARBA" id="ARBA00022824"/>
    </source>
</evidence>
<evidence type="ECO:0000256" key="1">
    <source>
        <dbReference type="ARBA" id="ARBA00004202"/>
    </source>
</evidence>
<dbReference type="InterPro" id="IPR016024">
    <property type="entry name" value="ARM-type_fold"/>
</dbReference>
<keyword evidence="7" id="KW-0479">Metal-binding</keyword>
<dbReference type="Pfam" id="PF17047">
    <property type="entry name" value="SMP_LBD"/>
    <property type="match status" value="1"/>
</dbReference>
<dbReference type="InterPro" id="IPR024741">
    <property type="entry name" value="Condensin2_G2"/>
</dbReference>
<feature type="domain" description="C2" evidence="16">
    <location>
        <begin position="734"/>
        <end position="864"/>
    </location>
</feature>
<evidence type="ECO:0000313" key="19">
    <source>
        <dbReference type="Proteomes" id="UP000727407"/>
    </source>
</evidence>
<dbReference type="FunFam" id="2.60.40.150:FF:000025">
    <property type="entry name" value="Extended synaptotagmin 2"/>
    <property type="match status" value="1"/>
</dbReference>
<dbReference type="EMBL" id="QNUK01001211">
    <property type="protein sequence ID" value="KAF5885950.1"/>
    <property type="molecule type" value="Genomic_DNA"/>
</dbReference>
<keyword evidence="14" id="KW-0472">Membrane</keyword>
<sequence>PRGSRLQLNSRPGYCTVRLTCFIIGSSPFISRSLMIAAMETEELCCRGDGVKHHPVSVNVASLVSTGNFKRNESRLGLCEENEVHFPDVERVEWVNKTVNQIWPYACRFLEKLFRENIEPAVKEANTHLSTFSFTRIELGDKPLRVNGVKVYTENVDTRQIIMDLQISLVANTEIEMDIKRYYCKAGIKSIQLHGVLRVVLEPLMGKMPLVGAFSFFFLKKPLLDIGWAGLTNILDIPGLNGFSDSLIQDIISSYLVLPNRITVPLVGDVELEQLRFPMPKGVLRIHFLEAQDLEGKDKLFGGLIKGKSDPYGVVQVANQIFQSKTIKECLNPKWNEVFEATVYEHSGQHLEIELFDEDPDKDDFLGSLLIDLTKLHKEQKVEEWFDLEEVSSGKLHLRLEWLSLQSDNEKLQQALWNIRTNDSLSSALLMVYLDSARNLPSVFEGSFSCGNNRGRRGSGLVFCEDSSSLSRSSISGRKVNSDPSPYVQLTVGQKMYESKVRYKTCEPIWEEAFTFLVHNPNTQELQVEVKDDKHKCMLGSMRVALARLLKDEDMTLVQQFPLNSSGPNSTLKLKLVLRILCLEKETTSGQPSLVQIRHSSQSVTISQTNTTTTTTSHSTPTTHSTSTTHSTPKTHTTPRQSPAPTGVTLRGKRGSEGSPVSLVQTEMRRDSPRKDSMRRNSTRRDSTQRDSTHRDATHRDSTQSLASDASLPSAALELQHRLAQLQNGSTQYPLGEVQLTIRHSSQRNKLIVVVHACRNLISLGKDGSDPYIRLYLLPDKSRSGRRKTSTVRKSLNPVYDQSFEFIVSAVELHRRTLDIAVKNAGGLLSKNKGLLGKKDASEPFDVCEVVQELQMKQRVELWGRTAGLLTHTLQSYPSERWISRLDHDSDTDDMEVEPSAELKHTMAVLDAVTVVCTVCVEVIQSGDVYTELLDCALMLNSVESLLPVSEVPLQKAIHWLFECWWRRGLEGREELGWTAFISCLENAVMLKKTLSELNRLHSLREVLLTVEFDSERGQYITDLLLQCFISTNHIKREEGKRFLAFLFGWDVGFIRMIHDTIKNQLQFLSKALTEDVADIYFRAWRKASPPFLQEIESTCIQDLMQHAVLLHRTSPVLTRVRQILAYVHKQKFRQGVDEMLHRLYLPVLWKALKAVNAEVRANATLLFTEAFPVHDPSMSSDRVDEMVQKQLDTLFSLLEDVSPLVRCAAVLGACSVVSRCWELLPSSIITDLLKKLLDLASDTSSPDCRCAVFMCMSMILDNRMSHPLMEKLLPALKLSLHDTSEKVRVAFVDLLLKIKAVRAAKFWKVCSMEHLLVRLELDSACVSKRIVSLLFSSFFPLTQPEAVWCERCVSIIQMNPGAARKFYRYAYMYTAPTNIVKLMLMIRKCLNACIQKTGENPDESVCSNKENNSVLEDVLTVKDTAVMASLLELVVILWRSVQKSLQSNQEALHYTTAKFASVLPEYLRVFQGEQCTAALIRLASLLPVSAVPALRSKVSAQLRRVNSGSPVSAYSQLIECVCSWGQVTQVLDLAVQWLTEATPLNTTSVSVSSSRRVQFDEPEAESKPDLGLDYVEYLLSRPHTRDAVLCLSVEQITPLITALAAWKAVLYSSLSEGDVSHSVTETALRAFSVHTRLTLHLQHRHPEGRSFLSTLEESMTWVEKRALPFLVAPGDSVSEEQQGLSRSVVEMCLRVCRDAVQVSLGDSDFSDHVLQLCSYVLLSEKGYECVPVLLSLLAEVAQDCVSHHAEGQEEQVSVTLRIVANMFQKVLEVVAHRLRKDMEEGQELCCSSGDALHNFLLVTQLVSERSEFMNGIFSSLCAAIIIDISRTLQKISNPEELSTPETVTDLPPLSSAIMSAVLKSPAVTRCFLSEMSSTVDSEAIDSIGGLAAITHVLSIIKRTEKFSADLKGISVSVHRQILQHYGVMEDESAH</sequence>
<dbReference type="InterPro" id="IPR035892">
    <property type="entry name" value="C2_domain_sf"/>
</dbReference>
<feature type="compositionally biased region" description="Basic and acidic residues" evidence="15">
    <location>
        <begin position="667"/>
        <end position="702"/>
    </location>
</feature>